<organism evidence="1 2">
    <name type="scientific">Mytilus coruscus</name>
    <name type="common">Sea mussel</name>
    <dbReference type="NCBI Taxonomy" id="42192"/>
    <lineage>
        <taxon>Eukaryota</taxon>
        <taxon>Metazoa</taxon>
        <taxon>Spiralia</taxon>
        <taxon>Lophotrochozoa</taxon>
        <taxon>Mollusca</taxon>
        <taxon>Bivalvia</taxon>
        <taxon>Autobranchia</taxon>
        <taxon>Pteriomorphia</taxon>
        <taxon>Mytilida</taxon>
        <taxon>Mytiloidea</taxon>
        <taxon>Mytilidae</taxon>
        <taxon>Mytilinae</taxon>
        <taxon>Mytilus</taxon>
    </lineage>
</organism>
<proteinExistence type="predicted"/>
<dbReference type="PANTHER" id="PTHR47018:SF2">
    <property type="entry name" value="TESMIN_TSO1-LIKE CXC DOMAIN-CONTAINING PROTEIN"/>
    <property type="match status" value="1"/>
</dbReference>
<dbReference type="PANTHER" id="PTHR47018">
    <property type="entry name" value="CXC DOMAIN-CONTAINING PROTEIN-RELATED"/>
    <property type="match status" value="1"/>
</dbReference>
<sequence>MQRKKNCDNVHEGRQSGPCVHCRLHERTDRYIHLVQKKESAPEFYTFAKQIYLIEDEGCICRKCEQKLIRKYEQQTQNQDIQDEATPTANDAVDTVVSAPSRKEREATTTITTTRLVQRLPGMQSTTGWYRTCHTTTFPHGNPLLLGDLDTKVQDWIRKVRINGGVINARIGMAAAEAIVTKFARHRLERYGGHITITSSFAKSLLRRMGFVKRKRNQSRKTDRCLPKGVDFPSTWDVTCTETHWSNEDTMIQFVNNVIVPYVDEIRDSMPLNNSTTQKAIAIFDVFKAHRDHHKEIYELNNKMNVLEKKVNSNIASSFSLNTMECLDKTARFMKTHVKLYVQDAIKTQLPDIHCFDLYEEIKKINPTLWNLIYVLTSNEEEEKIWRQSYFSWNKHYMTQDMQQNCRLFPRLYIASCIFHANSSHCVKPLHLLASDRLDKYSNSSSDLLTINSRLGAGISKDTLKRRIEMSSNRTLPSDIIKSLKEPNNLIGEPSEVKYNKFQALKLLDFHESEVEKHQWNTFESLKTYLSYSQKTTEASTFHSIAVLDDPADSKEIVVKTLNILHDRFQIGNKLQYLVVVGDGKSCDHLIKLKAEYGCVLDWVLPYPGDWHILKNILPIFIKHFYDAGLKELAGIYHHGATLKVLTECTKFSVSHRFFCHVWEAILRCQIDAYKNQEAVIDWCKELDTVLNTVLSSCDHTPDTSEKCAGDILDFEVWKNLLQEKSKLETLLDGVCTNFNQWRFHNCMASATFQFWDTFVHTDFMAYLGLYIGIRSRNWNLWNVSLKKLACLFYAFDRHNYLRMIPYHLADLQTFPQSVLDHFEAGCFSVSITGKNYYCVALDEAHEMEINLKTKEAINSFSPTSLATLTHYLPYRAETLHNIKNQLCIEKTDSQYRETNKPFIETEELTIRQYLSELNTTSLFQENS</sequence>
<evidence type="ECO:0000313" key="1">
    <source>
        <dbReference type="EMBL" id="CAC5358497.1"/>
    </source>
</evidence>
<dbReference type="Proteomes" id="UP000507470">
    <property type="component" value="Unassembled WGS sequence"/>
</dbReference>
<dbReference type="OrthoDB" id="10071095at2759"/>
<reference evidence="1 2" key="1">
    <citation type="submission" date="2020-06" db="EMBL/GenBank/DDBJ databases">
        <authorList>
            <person name="Li R."/>
            <person name="Bekaert M."/>
        </authorList>
    </citation>
    <scope>NUCLEOTIDE SEQUENCE [LARGE SCALE GENOMIC DNA]</scope>
    <source>
        <strain evidence="2">wild</strain>
    </source>
</reference>
<keyword evidence="2" id="KW-1185">Reference proteome</keyword>
<dbReference type="EMBL" id="CACVKT020000359">
    <property type="protein sequence ID" value="CAC5358497.1"/>
    <property type="molecule type" value="Genomic_DNA"/>
</dbReference>
<protein>
    <submittedName>
        <fullName evidence="1">Uncharacterized protein</fullName>
    </submittedName>
</protein>
<accession>A0A6J7ZZ00</accession>
<name>A0A6J7ZZ00_MYTCO</name>
<evidence type="ECO:0000313" key="2">
    <source>
        <dbReference type="Proteomes" id="UP000507470"/>
    </source>
</evidence>
<gene>
    <name evidence="1" type="ORF">MCOR_1723</name>
</gene>
<dbReference type="AlphaFoldDB" id="A0A6J7ZZ00"/>